<comment type="similarity">
    <text evidence="1">Belongs to the sigma-70 factor family. ECF subfamily.</text>
</comment>
<dbReference type="CDD" id="cd06171">
    <property type="entry name" value="Sigma70_r4"/>
    <property type="match status" value="1"/>
</dbReference>
<dbReference type="SUPFAM" id="SSF88946">
    <property type="entry name" value="Sigma2 domain of RNA polymerase sigma factors"/>
    <property type="match status" value="1"/>
</dbReference>
<keyword evidence="8" id="KW-1185">Reference proteome</keyword>
<evidence type="ECO:0000256" key="3">
    <source>
        <dbReference type="ARBA" id="ARBA00023082"/>
    </source>
</evidence>
<evidence type="ECO:0000313" key="8">
    <source>
        <dbReference type="Proteomes" id="UP000481872"/>
    </source>
</evidence>
<dbReference type="Pfam" id="PF04542">
    <property type="entry name" value="Sigma70_r2"/>
    <property type="match status" value="1"/>
</dbReference>
<dbReference type="InterPro" id="IPR014284">
    <property type="entry name" value="RNA_pol_sigma-70_dom"/>
</dbReference>
<protein>
    <submittedName>
        <fullName evidence="7">Sigma-70 family RNA polymerase sigma factor</fullName>
    </submittedName>
</protein>
<feature type="domain" description="RNA polymerase sigma factor 70 region 4 type 2" evidence="6">
    <location>
        <begin position="123"/>
        <end position="170"/>
    </location>
</feature>
<comment type="caution">
    <text evidence="7">The sequence shown here is derived from an EMBL/GenBank/DDBJ whole genome shotgun (WGS) entry which is preliminary data.</text>
</comment>
<dbReference type="PANTHER" id="PTHR43133">
    <property type="entry name" value="RNA POLYMERASE ECF-TYPE SIGMA FACTO"/>
    <property type="match status" value="1"/>
</dbReference>
<feature type="domain" description="RNA polymerase sigma-70 region 2" evidence="5">
    <location>
        <begin position="31"/>
        <end position="97"/>
    </location>
</feature>
<dbReference type="GO" id="GO:0016987">
    <property type="term" value="F:sigma factor activity"/>
    <property type="evidence" value="ECO:0007669"/>
    <property type="project" value="UniProtKB-KW"/>
</dbReference>
<dbReference type="AlphaFoldDB" id="A0A6M0H8M7"/>
<dbReference type="InterPro" id="IPR036388">
    <property type="entry name" value="WH-like_DNA-bd_sf"/>
</dbReference>
<dbReference type="SUPFAM" id="SSF88659">
    <property type="entry name" value="Sigma3 and sigma4 domains of RNA polymerase sigma factors"/>
    <property type="match status" value="1"/>
</dbReference>
<dbReference type="InterPro" id="IPR039425">
    <property type="entry name" value="RNA_pol_sigma-70-like"/>
</dbReference>
<dbReference type="InterPro" id="IPR013325">
    <property type="entry name" value="RNA_pol_sigma_r2"/>
</dbReference>
<dbReference type="InterPro" id="IPR013324">
    <property type="entry name" value="RNA_pol_sigma_r3/r4-like"/>
</dbReference>
<evidence type="ECO:0000256" key="2">
    <source>
        <dbReference type="ARBA" id="ARBA00023015"/>
    </source>
</evidence>
<organism evidence="7 8">
    <name type="scientific">Clostridium senegalense</name>
    <dbReference type="NCBI Taxonomy" id="1465809"/>
    <lineage>
        <taxon>Bacteria</taxon>
        <taxon>Bacillati</taxon>
        <taxon>Bacillota</taxon>
        <taxon>Clostridia</taxon>
        <taxon>Eubacteriales</taxon>
        <taxon>Clostridiaceae</taxon>
        <taxon>Clostridium</taxon>
    </lineage>
</organism>
<proteinExistence type="inferred from homology"/>
<dbReference type="Pfam" id="PF08281">
    <property type="entry name" value="Sigma70_r4_2"/>
    <property type="match status" value="1"/>
</dbReference>
<dbReference type="InterPro" id="IPR013249">
    <property type="entry name" value="RNA_pol_sigma70_r4_t2"/>
</dbReference>
<dbReference type="Proteomes" id="UP000481872">
    <property type="component" value="Unassembled WGS sequence"/>
</dbReference>
<keyword evidence="3" id="KW-0731">Sigma factor</keyword>
<dbReference type="PANTHER" id="PTHR43133:SF51">
    <property type="entry name" value="RNA POLYMERASE SIGMA FACTOR"/>
    <property type="match status" value="1"/>
</dbReference>
<evidence type="ECO:0000256" key="4">
    <source>
        <dbReference type="ARBA" id="ARBA00023163"/>
    </source>
</evidence>
<dbReference type="Gene3D" id="1.10.10.10">
    <property type="entry name" value="Winged helix-like DNA-binding domain superfamily/Winged helix DNA-binding domain"/>
    <property type="match status" value="1"/>
</dbReference>
<dbReference type="NCBIfam" id="TIGR02937">
    <property type="entry name" value="sigma70-ECF"/>
    <property type="match status" value="1"/>
</dbReference>
<evidence type="ECO:0000256" key="1">
    <source>
        <dbReference type="ARBA" id="ARBA00010641"/>
    </source>
</evidence>
<dbReference type="RefSeq" id="WP_199870741.1">
    <property type="nucleotide sequence ID" value="NZ_JAAGPU010000036.1"/>
</dbReference>
<evidence type="ECO:0000259" key="5">
    <source>
        <dbReference type="Pfam" id="PF04542"/>
    </source>
</evidence>
<dbReference type="GO" id="GO:0006352">
    <property type="term" value="P:DNA-templated transcription initiation"/>
    <property type="evidence" value="ECO:0007669"/>
    <property type="project" value="InterPro"/>
</dbReference>
<gene>
    <name evidence="7" type="ORF">G3M99_15395</name>
</gene>
<dbReference type="EMBL" id="JAAGPU010000036">
    <property type="protein sequence ID" value="NEU06211.1"/>
    <property type="molecule type" value="Genomic_DNA"/>
</dbReference>
<name>A0A6M0H8M7_9CLOT</name>
<evidence type="ECO:0000313" key="7">
    <source>
        <dbReference type="EMBL" id="NEU06211.1"/>
    </source>
</evidence>
<keyword evidence="4" id="KW-0804">Transcription</keyword>
<reference evidence="7 8" key="1">
    <citation type="submission" date="2020-02" db="EMBL/GenBank/DDBJ databases">
        <title>Genome assembly of a novel Clostridium senegalense strain.</title>
        <authorList>
            <person name="Gupta T.B."/>
            <person name="Jauregui R."/>
            <person name="Maclean P."/>
            <person name="Nawarathana A."/>
            <person name="Brightwell G."/>
        </authorList>
    </citation>
    <scope>NUCLEOTIDE SEQUENCE [LARGE SCALE GENOMIC DNA]</scope>
    <source>
        <strain evidence="7 8">AGRFS4</strain>
    </source>
</reference>
<keyword evidence="2" id="KW-0805">Transcription regulation</keyword>
<dbReference type="Gene3D" id="1.10.1740.10">
    <property type="match status" value="1"/>
</dbReference>
<sequence length="184" mass="21326">MIGKDNVIKISDFKNHKSAKNYVDKEIFINLVDENKISLYRLAKGILKIEADVEDAISETVLKAFKNINTLKDVKCFKPWIMRILVNECYALLNKRNKVELQNDMEVYNLQYEDKSEKTLIWAVNKLEDDFKAVVILFYYEDMSIKDISKILNIPSGTVKSRLSRAKAKLKLILEDGKRGEIFG</sequence>
<dbReference type="InterPro" id="IPR007627">
    <property type="entry name" value="RNA_pol_sigma70_r2"/>
</dbReference>
<dbReference type="GO" id="GO:0003677">
    <property type="term" value="F:DNA binding"/>
    <property type="evidence" value="ECO:0007669"/>
    <property type="project" value="InterPro"/>
</dbReference>
<evidence type="ECO:0000259" key="6">
    <source>
        <dbReference type="Pfam" id="PF08281"/>
    </source>
</evidence>
<accession>A0A6M0H8M7</accession>